<organism evidence="2 3">
    <name type="scientific">Dibothriocephalus latus</name>
    <name type="common">Fish tapeworm</name>
    <name type="synonym">Diphyllobothrium latum</name>
    <dbReference type="NCBI Taxonomy" id="60516"/>
    <lineage>
        <taxon>Eukaryota</taxon>
        <taxon>Metazoa</taxon>
        <taxon>Spiralia</taxon>
        <taxon>Lophotrochozoa</taxon>
        <taxon>Platyhelminthes</taxon>
        <taxon>Cestoda</taxon>
        <taxon>Eucestoda</taxon>
        <taxon>Diphyllobothriidea</taxon>
        <taxon>Diphyllobothriidae</taxon>
        <taxon>Dibothriocephalus</taxon>
    </lineage>
</organism>
<evidence type="ECO:0000313" key="2">
    <source>
        <dbReference type="EMBL" id="VDN38335.1"/>
    </source>
</evidence>
<dbReference type="Proteomes" id="UP000281553">
    <property type="component" value="Unassembled WGS sequence"/>
</dbReference>
<keyword evidence="3" id="KW-1185">Reference proteome</keyword>
<evidence type="ECO:0000313" key="3">
    <source>
        <dbReference type="Proteomes" id="UP000281553"/>
    </source>
</evidence>
<feature type="compositionally biased region" description="Acidic residues" evidence="1">
    <location>
        <begin position="84"/>
        <end position="95"/>
    </location>
</feature>
<evidence type="ECO:0000256" key="1">
    <source>
        <dbReference type="SAM" id="MobiDB-lite"/>
    </source>
</evidence>
<accession>A0A3P7N718</accession>
<proteinExistence type="predicted"/>
<protein>
    <submittedName>
        <fullName evidence="2">Uncharacterized protein</fullName>
    </submittedName>
</protein>
<dbReference type="EMBL" id="UYRU01092864">
    <property type="protein sequence ID" value="VDN38335.1"/>
    <property type="molecule type" value="Genomic_DNA"/>
</dbReference>
<dbReference type="AlphaFoldDB" id="A0A3P7N718"/>
<reference evidence="2 3" key="1">
    <citation type="submission" date="2018-11" db="EMBL/GenBank/DDBJ databases">
        <authorList>
            <consortium name="Pathogen Informatics"/>
        </authorList>
    </citation>
    <scope>NUCLEOTIDE SEQUENCE [LARGE SCALE GENOMIC DNA]</scope>
</reference>
<gene>
    <name evidence="2" type="ORF">DILT_LOCUS17577</name>
</gene>
<sequence length="112" mass="12627">MYLVVEFINEKPVAVVANSWLVADNVVMWPKSDKKRTSLLERNERPPDGTPVHPLRVLSESLTLALARQRVEKALIPVAYPSDSDTEEDESEDEASVTSKKLAQWPSMEPRP</sequence>
<dbReference type="OrthoDB" id="6160812at2759"/>
<name>A0A3P7N718_DIBLA</name>
<feature type="region of interest" description="Disordered" evidence="1">
    <location>
        <begin position="77"/>
        <end position="112"/>
    </location>
</feature>